<reference evidence="4" key="1">
    <citation type="journal article" date="2019" name="Int. J. Syst. Evol. Microbiol.">
        <title>The Global Catalogue of Microorganisms (GCM) 10K type strain sequencing project: providing services to taxonomists for standard genome sequencing and annotation.</title>
        <authorList>
            <consortium name="The Broad Institute Genomics Platform"/>
            <consortium name="The Broad Institute Genome Sequencing Center for Infectious Disease"/>
            <person name="Wu L."/>
            <person name="Ma J."/>
        </authorList>
    </citation>
    <scope>NUCLEOTIDE SEQUENCE [LARGE SCALE GENOMIC DNA]</scope>
    <source>
        <strain evidence="4">JCM 19015</strain>
    </source>
</reference>
<sequence>MTAATRGERSVTVLASHHASGPSMRRYGELLAEAYRSAGWRVRVLKPRTWVSDRIGEDSVMRKGVVYLEKLILFPLTLPVLTRHDALVHVSDHSDAPWLRFVSRRAERLITCHDLIAIHAAEGRLDAHRPRWTGRLYQRLISDSLRGASAIAAVSEATLKDVRTAYPATPSRLLHNPLSPAVSSATVGLVDEGATPYLLVVSSSSWRKRRPLAVEAWQRLRAAVEPELRLVVVGDPFTPEERAVIGGSPEEMPDVIVRSGLTDDELAHLYAGASALLQLSGQEGFGWPIVEANHWGTAAICSELPVFREVGPHNVFVPDDMAVVDWNATWSAIRDPDRATAVQEDARRFSPDAFAEQLNTIALDLVDTEHGARRTSRHS</sequence>
<keyword evidence="1" id="KW-0808">Transferase</keyword>
<dbReference type="Proteomes" id="UP001500121">
    <property type="component" value="Unassembled WGS sequence"/>
</dbReference>
<keyword evidence="4" id="KW-1185">Reference proteome</keyword>
<dbReference type="InterPro" id="IPR001296">
    <property type="entry name" value="Glyco_trans_1"/>
</dbReference>
<proteinExistence type="predicted"/>
<dbReference type="PANTHER" id="PTHR46401">
    <property type="entry name" value="GLYCOSYLTRANSFERASE WBBK-RELATED"/>
    <property type="match status" value="1"/>
</dbReference>
<accession>A0ABP8ZDJ7</accession>
<evidence type="ECO:0000259" key="2">
    <source>
        <dbReference type="Pfam" id="PF00534"/>
    </source>
</evidence>
<dbReference type="PANTHER" id="PTHR46401:SF2">
    <property type="entry name" value="GLYCOSYLTRANSFERASE WBBK-RELATED"/>
    <property type="match status" value="1"/>
</dbReference>
<dbReference type="EMBL" id="BAABLP010000006">
    <property type="protein sequence ID" value="GAA4753454.1"/>
    <property type="molecule type" value="Genomic_DNA"/>
</dbReference>
<evidence type="ECO:0000256" key="1">
    <source>
        <dbReference type="ARBA" id="ARBA00022679"/>
    </source>
</evidence>
<comment type="caution">
    <text evidence="3">The sequence shown here is derived from an EMBL/GenBank/DDBJ whole genome shotgun (WGS) entry which is preliminary data.</text>
</comment>
<organism evidence="3 4">
    <name type="scientific">Amnibacterium soli</name>
    <dbReference type="NCBI Taxonomy" id="1282736"/>
    <lineage>
        <taxon>Bacteria</taxon>
        <taxon>Bacillati</taxon>
        <taxon>Actinomycetota</taxon>
        <taxon>Actinomycetes</taxon>
        <taxon>Micrococcales</taxon>
        <taxon>Microbacteriaceae</taxon>
        <taxon>Amnibacterium</taxon>
    </lineage>
</organism>
<evidence type="ECO:0000313" key="3">
    <source>
        <dbReference type="EMBL" id="GAA4753454.1"/>
    </source>
</evidence>
<gene>
    <name evidence="3" type="ORF">GCM10025783_27940</name>
</gene>
<dbReference type="SUPFAM" id="SSF53756">
    <property type="entry name" value="UDP-Glycosyltransferase/glycogen phosphorylase"/>
    <property type="match status" value="1"/>
</dbReference>
<dbReference type="RefSeq" id="WP_345481910.1">
    <property type="nucleotide sequence ID" value="NZ_BAABLP010000006.1"/>
</dbReference>
<evidence type="ECO:0000313" key="4">
    <source>
        <dbReference type="Proteomes" id="UP001500121"/>
    </source>
</evidence>
<dbReference type="Gene3D" id="3.40.50.2000">
    <property type="entry name" value="Glycogen Phosphorylase B"/>
    <property type="match status" value="2"/>
</dbReference>
<protein>
    <recommendedName>
        <fullName evidence="2">Glycosyl transferase family 1 domain-containing protein</fullName>
    </recommendedName>
</protein>
<name>A0ABP8ZDJ7_9MICO</name>
<feature type="domain" description="Glycosyl transferase family 1" evidence="2">
    <location>
        <begin position="195"/>
        <end position="315"/>
    </location>
</feature>
<dbReference type="Pfam" id="PF00534">
    <property type="entry name" value="Glycos_transf_1"/>
    <property type="match status" value="1"/>
</dbReference>